<evidence type="ECO:0000256" key="2">
    <source>
        <dbReference type="ARBA" id="ARBA00023125"/>
    </source>
</evidence>
<dbReference type="Pfam" id="PF00027">
    <property type="entry name" value="cNMP_binding"/>
    <property type="match status" value="1"/>
</dbReference>
<evidence type="ECO:0000313" key="6">
    <source>
        <dbReference type="EMBL" id="TDT62430.1"/>
    </source>
</evidence>
<dbReference type="InterPro" id="IPR000595">
    <property type="entry name" value="cNMP-bd_dom"/>
</dbReference>
<proteinExistence type="predicted"/>
<dbReference type="CDD" id="cd00038">
    <property type="entry name" value="CAP_ED"/>
    <property type="match status" value="1"/>
</dbReference>
<dbReference type="EMBL" id="SOAZ01000004">
    <property type="protein sequence ID" value="TDT62430.1"/>
    <property type="molecule type" value="Genomic_DNA"/>
</dbReference>
<dbReference type="SUPFAM" id="SSF51206">
    <property type="entry name" value="cAMP-binding domain-like"/>
    <property type="match status" value="1"/>
</dbReference>
<name>A0A4R7KSE5_9CLOT</name>
<accession>A0A4R7KSE5</accession>
<dbReference type="InterPro" id="IPR050397">
    <property type="entry name" value="Env_Response_Regulators"/>
</dbReference>
<evidence type="ECO:0000313" key="7">
    <source>
        <dbReference type="Proteomes" id="UP000295325"/>
    </source>
</evidence>
<feature type="domain" description="Cyclic nucleotide-binding" evidence="4">
    <location>
        <begin position="43"/>
        <end position="141"/>
    </location>
</feature>
<organism evidence="6 7">
    <name type="scientific">Fonticella tunisiensis</name>
    <dbReference type="NCBI Taxonomy" id="1096341"/>
    <lineage>
        <taxon>Bacteria</taxon>
        <taxon>Bacillati</taxon>
        <taxon>Bacillota</taxon>
        <taxon>Clostridia</taxon>
        <taxon>Eubacteriales</taxon>
        <taxon>Clostridiaceae</taxon>
        <taxon>Fonticella</taxon>
    </lineage>
</organism>
<feature type="domain" description="HTH crp-type" evidence="5">
    <location>
        <begin position="155"/>
        <end position="229"/>
    </location>
</feature>
<dbReference type="PROSITE" id="PS51063">
    <property type="entry name" value="HTH_CRP_2"/>
    <property type="match status" value="1"/>
</dbReference>
<dbReference type="InterPro" id="IPR012318">
    <property type="entry name" value="HTH_CRP"/>
</dbReference>
<keyword evidence="1" id="KW-0805">Transcription regulation</keyword>
<protein>
    <submittedName>
        <fullName evidence="6">Crp/Fnr family transcriptional regulator</fullName>
    </submittedName>
</protein>
<dbReference type="PANTHER" id="PTHR24567:SF26">
    <property type="entry name" value="REGULATORY PROTEIN YEIL"/>
    <property type="match status" value="1"/>
</dbReference>
<dbReference type="SMART" id="SM00419">
    <property type="entry name" value="HTH_CRP"/>
    <property type="match status" value="1"/>
</dbReference>
<dbReference type="PRINTS" id="PR00034">
    <property type="entry name" value="HTHCRP"/>
</dbReference>
<keyword evidence="2" id="KW-0238">DNA-binding</keyword>
<dbReference type="GO" id="GO:0005829">
    <property type="term" value="C:cytosol"/>
    <property type="evidence" value="ECO:0007669"/>
    <property type="project" value="TreeGrafter"/>
</dbReference>
<dbReference type="OrthoDB" id="1952824at2"/>
<dbReference type="Proteomes" id="UP000295325">
    <property type="component" value="Unassembled WGS sequence"/>
</dbReference>
<dbReference type="SUPFAM" id="SSF46785">
    <property type="entry name" value="Winged helix' DNA-binding domain"/>
    <property type="match status" value="1"/>
</dbReference>
<dbReference type="SMART" id="SM00100">
    <property type="entry name" value="cNMP"/>
    <property type="match status" value="1"/>
</dbReference>
<evidence type="ECO:0000259" key="4">
    <source>
        <dbReference type="PROSITE" id="PS50042"/>
    </source>
</evidence>
<dbReference type="Pfam" id="PF13545">
    <property type="entry name" value="HTH_Crp_2"/>
    <property type="match status" value="1"/>
</dbReference>
<dbReference type="Gene3D" id="2.60.120.10">
    <property type="entry name" value="Jelly Rolls"/>
    <property type="match status" value="1"/>
</dbReference>
<evidence type="ECO:0000259" key="5">
    <source>
        <dbReference type="PROSITE" id="PS51063"/>
    </source>
</evidence>
<dbReference type="AlphaFoldDB" id="A0A4R7KSE5"/>
<dbReference type="InterPro" id="IPR036390">
    <property type="entry name" value="WH_DNA-bd_sf"/>
</dbReference>
<gene>
    <name evidence="6" type="ORF">EDD71_104161</name>
</gene>
<keyword evidence="7" id="KW-1185">Reference proteome</keyword>
<dbReference type="PANTHER" id="PTHR24567">
    <property type="entry name" value="CRP FAMILY TRANSCRIPTIONAL REGULATORY PROTEIN"/>
    <property type="match status" value="1"/>
</dbReference>
<evidence type="ECO:0000256" key="3">
    <source>
        <dbReference type="ARBA" id="ARBA00023163"/>
    </source>
</evidence>
<dbReference type="GO" id="GO:0003700">
    <property type="term" value="F:DNA-binding transcription factor activity"/>
    <property type="evidence" value="ECO:0007669"/>
    <property type="project" value="TreeGrafter"/>
</dbReference>
<dbReference type="InterPro" id="IPR014710">
    <property type="entry name" value="RmlC-like_jellyroll"/>
</dbReference>
<evidence type="ECO:0000256" key="1">
    <source>
        <dbReference type="ARBA" id="ARBA00023015"/>
    </source>
</evidence>
<reference evidence="6 7" key="1">
    <citation type="submission" date="2019-03" db="EMBL/GenBank/DDBJ databases">
        <title>Genomic Encyclopedia of Type Strains, Phase IV (KMG-IV): sequencing the most valuable type-strain genomes for metagenomic binning, comparative biology and taxonomic classification.</title>
        <authorList>
            <person name="Goeker M."/>
        </authorList>
    </citation>
    <scope>NUCLEOTIDE SEQUENCE [LARGE SCALE GENOMIC DNA]</scope>
    <source>
        <strain evidence="6 7">DSM 24455</strain>
    </source>
</reference>
<dbReference type="InterPro" id="IPR018490">
    <property type="entry name" value="cNMP-bd_dom_sf"/>
</dbReference>
<comment type="caution">
    <text evidence="6">The sequence shown here is derived from an EMBL/GenBank/DDBJ whole genome shotgun (WGS) entry which is preliminary data.</text>
</comment>
<dbReference type="PROSITE" id="PS50042">
    <property type="entry name" value="CNMP_BINDING_3"/>
    <property type="match status" value="1"/>
</dbReference>
<dbReference type="RefSeq" id="WP_133627427.1">
    <property type="nucleotide sequence ID" value="NZ_SOAZ01000004.1"/>
</dbReference>
<sequence>MYNSNLYDDIVATLKNKPKKTEIDFYRKKVETLFSGECKKILYLKGEYIIKEKHKDSSIYFVDRGKVVLTRKDVYGKEYSSGYFLPGEFFGFSSLIDMPEEFNYKALTNCSLHVIDTESVKNKLNEDYELKNHFNEMLINIMRNVSSRQGNLILGGCRSSFVNFVLEHMYNFGSIDENGDIVVLLDVTLAEIASILNMTRETLSRIVSEMKRDGIIETKRRFIKIIDIARFIA</sequence>
<keyword evidence="3" id="KW-0804">Transcription</keyword>
<dbReference type="GO" id="GO:0003677">
    <property type="term" value="F:DNA binding"/>
    <property type="evidence" value="ECO:0007669"/>
    <property type="project" value="UniProtKB-KW"/>
</dbReference>